<sequence length="353" mass="38669">MLGSLKHRVLEGGKQLKSTLEEHSAEMNKQRLQMNINMNSASERLTAVAAAATSVVSTVTKSTTLGASAPSASVVGTKEPDEVAGGPFFASFVHRQQQVLVEHQALLQSGEHLSDVFSKTRRRVTAEAQSAMFLQHNFQNIAHIKDGIRSIRNSIVSLVGLMEEVEQLLMSKTEEELVYENAAFALQQQAELEQFECSTLAEKQQRLLRRHHERQRALGDAFAKDLHTYQTILSYQGYLPALTDPHAPVESLESIEMAIQPDEDLDTFYKDVVDPDDGPSWSGGCGSGDGARDDVDAVDVAVAPRHHVDGHVWVDPTGDDDETKSDMASTVAELPSEVPTLDGYASDTNEQDD</sequence>
<organism evidence="2">
    <name type="scientific">Aphanomyces invadans</name>
    <dbReference type="NCBI Taxonomy" id="157072"/>
    <lineage>
        <taxon>Eukaryota</taxon>
        <taxon>Sar</taxon>
        <taxon>Stramenopiles</taxon>
        <taxon>Oomycota</taxon>
        <taxon>Saprolegniomycetes</taxon>
        <taxon>Saprolegniales</taxon>
        <taxon>Verrucalvaceae</taxon>
        <taxon>Aphanomyces</taxon>
    </lineage>
</organism>
<gene>
    <name evidence="2" type="ORF">H310_04266</name>
</gene>
<accession>A0A024UI74</accession>
<protein>
    <submittedName>
        <fullName evidence="2">Uncharacterized protein</fullName>
    </submittedName>
</protein>
<dbReference type="VEuPathDB" id="FungiDB:H310_04266"/>
<proteinExistence type="predicted"/>
<reference evidence="2" key="1">
    <citation type="submission" date="2013-12" db="EMBL/GenBank/DDBJ databases">
        <title>The Genome Sequence of Aphanomyces invadans NJM9701.</title>
        <authorList>
            <consortium name="The Broad Institute Genomics Platform"/>
            <person name="Russ C."/>
            <person name="Tyler B."/>
            <person name="van West P."/>
            <person name="Dieguez-Uribeondo J."/>
            <person name="Young S.K."/>
            <person name="Zeng Q."/>
            <person name="Gargeya S."/>
            <person name="Fitzgerald M."/>
            <person name="Abouelleil A."/>
            <person name="Alvarado L."/>
            <person name="Chapman S.B."/>
            <person name="Gainer-Dewar J."/>
            <person name="Goldberg J."/>
            <person name="Griggs A."/>
            <person name="Gujja S."/>
            <person name="Hansen M."/>
            <person name="Howarth C."/>
            <person name="Imamovic A."/>
            <person name="Ireland A."/>
            <person name="Larimer J."/>
            <person name="McCowan C."/>
            <person name="Murphy C."/>
            <person name="Pearson M."/>
            <person name="Poon T.W."/>
            <person name="Priest M."/>
            <person name="Roberts A."/>
            <person name="Saif S."/>
            <person name="Shea T."/>
            <person name="Sykes S."/>
            <person name="Wortman J."/>
            <person name="Nusbaum C."/>
            <person name="Birren B."/>
        </authorList>
    </citation>
    <scope>NUCLEOTIDE SEQUENCE [LARGE SCALE GENOMIC DNA]</scope>
    <source>
        <strain evidence="2">NJM9701</strain>
    </source>
</reference>
<dbReference type="EMBL" id="KI913957">
    <property type="protein sequence ID" value="ETW05313.1"/>
    <property type="molecule type" value="Genomic_DNA"/>
</dbReference>
<dbReference type="RefSeq" id="XP_008866752.1">
    <property type="nucleotide sequence ID" value="XM_008868530.1"/>
</dbReference>
<evidence type="ECO:0000256" key="1">
    <source>
        <dbReference type="SAM" id="MobiDB-lite"/>
    </source>
</evidence>
<feature type="region of interest" description="Disordered" evidence="1">
    <location>
        <begin position="310"/>
        <end position="353"/>
    </location>
</feature>
<name>A0A024UI74_9STRA</name>
<dbReference type="GeneID" id="20081316"/>
<dbReference type="eggNOG" id="ENOG502S0XS">
    <property type="taxonomic scope" value="Eukaryota"/>
</dbReference>
<evidence type="ECO:0000313" key="2">
    <source>
        <dbReference type="EMBL" id="ETW05313.1"/>
    </source>
</evidence>
<dbReference type="OrthoDB" id="78570at2759"/>
<dbReference type="AlphaFoldDB" id="A0A024UI74"/>